<feature type="compositionally biased region" description="Basic and acidic residues" evidence="30">
    <location>
        <begin position="679"/>
        <end position="716"/>
    </location>
</feature>
<dbReference type="PROSITE" id="PS50082">
    <property type="entry name" value="WD_REPEATS_2"/>
    <property type="match status" value="3"/>
</dbReference>
<keyword evidence="13 29" id="KW-0677">Repeat</keyword>
<dbReference type="NCBIfam" id="TIGR00231">
    <property type="entry name" value="small_GTP"/>
    <property type="match status" value="1"/>
</dbReference>
<keyword evidence="15" id="KW-0378">Hydrolase</keyword>
<dbReference type="GO" id="GO:0003779">
    <property type="term" value="F:actin binding"/>
    <property type="evidence" value="ECO:0007669"/>
    <property type="project" value="UniProtKB-KW"/>
</dbReference>
<feature type="region of interest" description="Disordered" evidence="30">
    <location>
        <begin position="643"/>
        <end position="667"/>
    </location>
</feature>
<dbReference type="Pfam" id="PF16300">
    <property type="entry name" value="WD40_4"/>
    <property type="match status" value="2"/>
</dbReference>
<dbReference type="InterPro" id="IPR001680">
    <property type="entry name" value="WD40_rpt"/>
</dbReference>
<keyword evidence="11 28" id="KW-0853">WD repeat</keyword>
<dbReference type="FunFam" id="2.130.10.10:FF:000362">
    <property type="entry name" value="Coronin"/>
    <property type="match status" value="1"/>
</dbReference>
<dbReference type="SUPFAM" id="SSF52540">
    <property type="entry name" value="P-loop containing nucleoside triphosphate hydrolases"/>
    <property type="match status" value="1"/>
</dbReference>
<feature type="region of interest" description="Disordered" evidence="30">
    <location>
        <begin position="904"/>
        <end position="971"/>
    </location>
</feature>
<dbReference type="Pfam" id="PF00071">
    <property type="entry name" value="Ras"/>
    <property type="match status" value="1"/>
</dbReference>
<organism evidence="32 33">
    <name type="scientific">Leptosia nina</name>
    <dbReference type="NCBI Taxonomy" id="320188"/>
    <lineage>
        <taxon>Eukaryota</taxon>
        <taxon>Metazoa</taxon>
        <taxon>Ecdysozoa</taxon>
        <taxon>Arthropoda</taxon>
        <taxon>Hexapoda</taxon>
        <taxon>Insecta</taxon>
        <taxon>Pterygota</taxon>
        <taxon>Neoptera</taxon>
        <taxon>Endopterygota</taxon>
        <taxon>Lepidoptera</taxon>
        <taxon>Glossata</taxon>
        <taxon>Ditrysia</taxon>
        <taxon>Papilionoidea</taxon>
        <taxon>Pieridae</taxon>
        <taxon>Pierinae</taxon>
        <taxon>Leptosia</taxon>
    </lineage>
</organism>
<dbReference type="GO" id="GO:0005794">
    <property type="term" value="C:Golgi apparatus"/>
    <property type="evidence" value="ECO:0007669"/>
    <property type="project" value="UniProtKB-SubCell"/>
</dbReference>
<dbReference type="GO" id="GO:0000421">
    <property type="term" value="C:autophagosome membrane"/>
    <property type="evidence" value="ECO:0007669"/>
    <property type="project" value="UniProtKB-SubCell"/>
</dbReference>
<dbReference type="Proteomes" id="UP001497472">
    <property type="component" value="Unassembled WGS sequence"/>
</dbReference>
<evidence type="ECO:0000256" key="20">
    <source>
        <dbReference type="ARBA" id="ARBA00023203"/>
    </source>
</evidence>
<evidence type="ECO:0000256" key="1">
    <source>
        <dbReference type="ARBA" id="ARBA00001946"/>
    </source>
</evidence>
<keyword evidence="19" id="KW-0472">Membrane</keyword>
<feature type="domain" description="DUF1899" evidence="31">
    <location>
        <begin position="952"/>
        <end position="1018"/>
    </location>
</feature>
<dbReference type="InterPro" id="IPR015505">
    <property type="entry name" value="Coronin"/>
</dbReference>
<dbReference type="GO" id="GO:0003925">
    <property type="term" value="F:G protein activity"/>
    <property type="evidence" value="ECO:0007669"/>
    <property type="project" value="UniProtKB-EC"/>
</dbReference>
<dbReference type="InterPro" id="IPR005225">
    <property type="entry name" value="Small_GTP-bd"/>
</dbReference>
<dbReference type="GO" id="GO:0032482">
    <property type="term" value="P:Rab protein signal transduction"/>
    <property type="evidence" value="ECO:0007669"/>
    <property type="project" value="InterPro"/>
</dbReference>
<feature type="repeat" description="WD" evidence="28">
    <location>
        <begin position="1087"/>
        <end position="1121"/>
    </location>
</feature>
<keyword evidence="16" id="KW-0460">Magnesium</keyword>
<keyword evidence="14" id="KW-0547">Nucleotide-binding</keyword>
<dbReference type="PANTHER" id="PTHR10856:SF20">
    <property type="entry name" value="CORONIN-7"/>
    <property type="match status" value="1"/>
</dbReference>
<evidence type="ECO:0000313" key="32">
    <source>
        <dbReference type="EMBL" id="CAK1542743.1"/>
    </source>
</evidence>
<evidence type="ECO:0000256" key="13">
    <source>
        <dbReference type="ARBA" id="ARBA00022737"/>
    </source>
</evidence>
<keyword evidence="33" id="KW-1185">Reference proteome</keyword>
<dbReference type="PANTHER" id="PTHR10856">
    <property type="entry name" value="CORONIN"/>
    <property type="match status" value="1"/>
</dbReference>
<dbReference type="GO" id="GO:0030036">
    <property type="term" value="P:actin cytoskeleton organization"/>
    <property type="evidence" value="ECO:0007669"/>
    <property type="project" value="UniProtKB-ARBA"/>
</dbReference>
<feature type="domain" description="DUF1899" evidence="31">
    <location>
        <begin position="218"/>
        <end position="280"/>
    </location>
</feature>
<evidence type="ECO:0000256" key="18">
    <source>
        <dbReference type="ARBA" id="ARBA00023134"/>
    </source>
</evidence>
<dbReference type="PROSITE" id="PS51421">
    <property type="entry name" value="RAS"/>
    <property type="match status" value="1"/>
</dbReference>
<evidence type="ECO:0000256" key="10">
    <source>
        <dbReference type="ARBA" id="ARBA00022490"/>
    </source>
</evidence>
<dbReference type="Pfam" id="PF08953">
    <property type="entry name" value="DUF1899"/>
    <property type="match status" value="2"/>
</dbReference>
<keyword evidence="10" id="KW-0963">Cytoplasm</keyword>
<comment type="catalytic activity">
    <reaction evidence="26">
        <text>GTP + H2O = GDP + phosphate + H(+)</text>
        <dbReference type="Rhea" id="RHEA:19669"/>
        <dbReference type="ChEBI" id="CHEBI:15377"/>
        <dbReference type="ChEBI" id="CHEBI:15378"/>
        <dbReference type="ChEBI" id="CHEBI:37565"/>
        <dbReference type="ChEBI" id="CHEBI:43474"/>
        <dbReference type="ChEBI" id="CHEBI:58189"/>
        <dbReference type="EC" id="3.6.5.2"/>
    </reaction>
    <physiologicalReaction direction="left-to-right" evidence="26">
        <dbReference type="Rhea" id="RHEA:19670"/>
    </physiologicalReaction>
</comment>
<accession>A0AAV1J1L2</accession>
<dbReference type="GO" id="GO:0046872">
    <property type="term" value="F:metal ion binding"/>
    <property type="evidence" value="ECO:0007669"/>
    <property type="project" value="UniProtKB-KW"/>
</dbReference>
<evidence type="ECO:0000256" key="8">
    <source>
        <dbReference type="ARBA" id="ARBA00009482"/>
    </source>
</evidence>
<evidence type="ECO:0000256" key="28">
    <source>
        <dbReference type="PROSITE-ProRule" id="PRU00221"/>
    </source>
</evidence>
<dbReference type="SMART" id="SM00174">
    <property type="entry name" value="RHO"/>
    <property type="match status" value="1"/>
</dbReference>
<comment type="similarity">
    <text evidence="8 29">Belongs to the WD repeat coronin family.</text>
</comment>
<dbReference type="SMART" id="SM01167">
    <property type="entry name" value="DUF1900"/>
    <property type="match status" value="2"/>
</dbReference>
<feature type="compositionally biased region" description="Basic and acidic residues" evidence="30">
    <location>
        <begin position="921"/>
        <end position="939"/>
    </location>
</feature>
<comment type="similarity">
    <text evidence="7">Belongs to the small GTPase superfamily. Rab family.</text>
</comment>
<evidence type="ECO:0000256" key="4">
    <source>
        <dbReference type="ARBA" id="ARBA00004371"/>
    </source>
</evidence>
<keyword evidence="23" id="KW-0636">Prenylation</keyword>
<evidence type="ECO:0000256" key="16">
    <source>
        <dbReference type="ARBA" id="ARBA00022842"/>
    </source>
</evidence>
<gene>
    <name evidence="32" type="ORF">LNINA_LOCUS2603</name>
</gene>
<evidence type="ECO:0000256" key="12">
    <source>
        <dbReference type="ARBA" id="ARBA00022723"/>
    </source>
</evidence>
<keyword evidence="22" id="KW-0449">Lipoprotein</keyword>
<dbReference type="PROSITE" id="PS51419">
    <property type="entry name" value="RAB"/>
    <property type="match status" value="1"/>
</dbReference>
<protein>
    <recommendedName>
        <fullName evidence="29">Coronin</fullName>
    </recommendedName>
</protein>
<comment type="caution">
    <text evidence="32">The sequence shown here is derived from an EMBL/GenBank/DDBJ whole genome shotgun (WGS) entry which is preliminary data.</text>
</comment>
<evidence type="ECO:0000256" key="26">
    <source>
        <dbReference type="ARBA" id="ARBA00047660"/>
    </source>
</evidence>
<evidence type="ECO:0000256" key="19">
    <source>
        <dbReference type="ARBA" id="ARBA00023136"/>
    </source>
</evidence>
<evidence type="ECO:0000256" key="3">
    <source>
        <dbReference type="ARBA" id="ARBA00004222"/>
    </source>
</evidence>
<dbReference type="Gene3D" id="3.40.50.300">
    <property type="entry name" value="P-loop containing nucleotide triphosphate hydrolases"/>
    <property type="match status" value="1"/>
</dbReference>
<dbReference type="InterPro" id="IPR015048">
    <property type="entry name" value="DUF1899"/>
</dbReference>
<keyword evidence="9" id="KW-0488">Methylation</keyword>
<evidence type="ECO:0000256" key="7">
    <source>
        <dbReference type="ARBA" id="ARBA00006270"/>
    </source>
</evidence>
<evidence type="ECO:0000256" key="23">
    <source>
        <dbReference type="ARBA" id="ARBA00023289"/>
    </source>
</evidence>
<keyword evidence="20" id="KW-0009">Actin-binding</keyword>
<comment type="subcellular location">
    <subcellularLocation>
        <location evidence="6">Cytoplasmic vesicle</location>
        <location evidence="6">Autophagosome membrane</location>
    </subcellularLocation>
    <subcellularLocation>
        <location evidence="3">Golgi apparatus</location>
        <location evidence="3">cis-Golgi network</location>
    </subcellularLocation>
    <subcellularLocation>
        <location evidence="2">Golgi apparatus</location>
        <location evidence="2">trans-Golgi network membrane</location>
    </subcellularLocation>
    <subcellularLocation>
        <location evidence="4">Lysosome</location>
    </subcellularLocation>
    <subcellularLocation>
        <location evidence="5">Membrane</location>
        <topology evidence="5">Lipid-anchor</topology>
        <orientation evidence="5">Cytoplasmic side</orientation>
    </subcellularLocation>
</comment>
<name>A0AAV1J1L2_9NEOP</name>
<dbReference type="InterPro" id="IPR027417">
    <property type="entry name" value="P-loop_NTPase"/>
</dbReference>
<dbReference type="GO" id="GO:0005764">
    <property type="term" value="C:lysosome"/>
    <property type="evidence" value="ECO:0007669"/>
    <property type="project" value="UniProtKB-SubCell"/>
</dbReference>
<dbReference type="GO" id="GO:0005525">
    <property type="term" value="F:GTP binding"/>
    <property type="evidence" value="ECO:0007669"/>
    <property type="project" value="UniProtKB-KW"/>
</dbReference>
<evidence type="ECO:0000256" key="5">
    <source>
        <dbReference type="ARBA" id="ARBA00004423"/>
    </source>
</evidence>
<evidence type="ECO:0000256" key="29">
    <source>
        <dbReference type="RuleBase" id="RU280818"/>
    </source>
</evidence>
<evidence type="ECO:0000256" key="11">
    <source>
        <dbReference type="ARBA" id="ARBA00022574"/>
    </source>
</evidence>
<comment type="function">
    <text evidence="27">The small GTPases Rab are key regulators of intracellular membrane trafficking, from the formation of transport vesicles to their fusion with membranes. Rabs cycle between an inactive GDP-bound form and an active GTP-bound form that is able to recruit to membranes different sets of downstream effectors directly responsible for vesicle formation, movement, tethering and fusion. RAB30 is required for maintaining the structural integrity of the Golgi apparatus, possibly by mediating interactions with cytoplasmic scaffolding proteins. Facilitates lipid homeostasis during fasting by regulating hepatic protein and lipid trafficking in a PPAR-alpha-dependent manner. Promotes autophagosome biogenesis during bacterial infection such as group A Streptococcus infection.</text>
</comment>
<keyword evidence="21" id="KW-0458">Lysosome</keyword>
<dbReference type="FunFam" id="3.40.50.300:FF:000440">
    <property type="entry name" value="Ras-related protein Rab-30"/>
    <property type="match status" value="1"/>
</dbReference>
<dbReference type="SUPFAM" id="SSF50978">
    <property type="entry name" value="WD40 repeat-like"/>
    <property type="match status" value="2"/>
</dbReference>
<evidence type="ECO:0000256" key="2">
    <source>
        <dbReference type="ARBA" id="ARBA00004198"/>
    </source>
</evidence>
<dbReference type="InterPro" id="IPR015943">
    <property type="entry name" value="WD40/YVTN_repeat-like_dom_sf"/>
</dbReference>
<dbReference type="SMART" id="SM00320">
    <property type="entry name" value="WD40"/>
    <property type="match status" value="5"/>
</dbReference>
<evidence type="ECO:0000256" key="9">
    <source>
        <dbReference type="ARBA" id="ARBA00022481"/>
    </source>
</evidence>
<dbReference type="PROSITE" id="PS00678">
    <property type="entry name" value="WD_REPEATS_1"/>
    <property type="match status" value="1"/>
</dbReference>
<evidence type="ECO:0000256" key="27">
    <source>
        <dbReference type="ARBA" id="ARBA00093384"/>
    </source>
</evidence>
<dbReference type="Pfam" id="PF00400">
    <property type="entry name" value="WD40"/>
    <property type="match status" value="4"/>
</dbReference>
<feature type="repeat" description="WD" evidence="28">
    <location>
        <begin position="1132"/>
        <end position="1164"/>
    </location>
</feature>
<evidence type="ECO:0000256" key="15">
    <source>
        <dbReference type="ARBA" id="ARBA00022801"/>
    </source>
</evidence>
<evidence type="ECO:0000256" key="24">
    <source>
        <dbReference type="ARBA" id="ARBA00023329"/>
    </source>
</evidence>
<comment type="function">
    <text evidence="25">F-actin regulator involved in anterograde Golgi to endosome transport: upon ubiquitination via 'Lys-33'-linked ubiquitin chains by the BCR(KLHL20) E3 ubiquitin ligase complex, interacts with EPS15 and localizes to the trans-Golgi network, where it promotes actin polymerization, thereby facilitating post-Golgi trafficking. May play a role in the maintenance of the Golgi apparatus morphology.</text>
</comment>
<dbReference type="Gene3D" id="2.130.10.10">
    <property type="entry name" value="YVTN repeat-like/Quinoprotein amine dehydrogenase"/>
    <property type="match status" value="2"/>
</dbReference>
<evidence type="ECO:0000259" key="31">
    <source>
        <dbReference type="SMART" id="SM01166"/>
    </source>
</evidence>
<evidence type="ECO:0000256" key="6">
    <source>
        <dbReference type="ARBA" id="ARBA00004652"/>
    </source>
</evidence>
<evidence type="ECO:0000256" key="17">
    <source>
        <dbReference type="ARBA" id="ARBA00023034"/>
    </source>
</evidence>
<feature type="compositionally biased region" description="Polar residues" evidence="30">
    <location>
        <begin position="643"/>
        <end position="656"/>
    </location>
</feature>
<keyword evidence="18" id="KW-0342">GTP-binding</keyword>
<feature type="compositionally biased region" description="Low complexity" evidence="30">
    <location>
        <begin position="719"/>
        <end position="728"/>
    </location>
</feature>
<dbReference type="SMART" id="SM00176">
    <property type="entry name" value="RAN"/>
    <property type="match status" value="1"/>
</dbReference>
<evidence type="ECO:0000256" key="30">
    <source>
        <dbReference type="SAM" id="MobiDB-lite"/>
    </source>
</evidence>
<dbReference type="InterPro" id="IPR041820">
    <property type="entry name" value="Rab30"/>
</dbReference>
<dbReference type="SMART" id="SM01166">
    <property type="entry name" value="DUF1899"/>
    <property type="match status" value="2"/>
</dbReference>
<evidence type="ECO:0000313" key="33">
    <source>
        <dbReference type="Proteomes" id="UP001497472"/>
    </source>
</evidence>
<evidence type="ECO:0000256" key="14">
    <source>
        <dbReference type="ARBA" id="ARBA00022741"/>
    </source>
</evidence>
<keyword evidence="17" id="KW-0333">Golgi apparatus</keyword>
<evidence type="ECO:0000256" key="21">
    <source>
        <dbReference type="ARBA" id="ARBA00023228"/>
    </source>
</evidence>
<evidence type="ECO:0000256" key="22">
    <source>
        <dbReference type="ARBA" id="ARBA00023288"/>
    </source>
</evidence>
<dbReference type="PROSITE" id="PS50294">
    <property type="entry name" value="WD_REPEATS_REGION"/>
    <property type="match status" value="3"/>
</dbReference>
<feature type="compositionally biased region" description="Polar residues" evidence="30">
    <location>
        <begin position="940"/>
        <end position="952"/>
    </location>
</feature>
<dbReference type="SMART" id="SM00175">
    <property type="entry name" value="RAB"/>
    <property type="match status" value="1"/>
</dbReference>
<dbReference type="GO" id="GO:0031410">
    <property type="term" value="C:cytoplasmic vesicle"/>
    <property type="evidence" value="ECO:0007669"/>
    <property type="project" value="UniProtKB-KW"/>
</dbReference>
<dbReference type="EMBL" id="CAVLEF010000003">
    <property type="protein sequence ID" value="CAK1542743.1"/>
    <property type="molecule type" value="Genomic_DNA"/>
</dbReference>
<keyword evidence="12" id="KW-0479">Metal-binding</keyword>
<dbReference type="FunFam" id="2.130.10.10:FF:000076">
    <property type="entry name" value="Coronin"/>
    <property type="match status" value="1"/>
</dbReference>
<feature type="region of interest" description="Disordered" evidence="30">
    <location>
        <begin position="800"/>
        <end position="883"/>
    </location>
</feature>
<dbReference type="InterPro" id="IPR001806">
    <property type="entry name" value="Small_GTPase"/>
</dbReference>
<feature type="compositionally biased region" description="Basic and acidic residues" evidence="30">
    <location>
        <begin position="1373"/>
        <end position="1399"/>
    </location>
</feature>
<feature type="region of interest" description="Disordered" evidence="30">
    <location>
        <begin position="1356"/>
        <end position="1399"/>
    </location>
</feature>
<dbReference type="SMART" id="SM00173">
    <property type="entry name" value="RAS"/>
    <property type="match status" value="1"/>
</dbReference>
<proteinExistence type="inferred from homology"/>
<keyword evidence="24" id="KW-0968">Cytoplasmic vesicle</keyword>
<comment type="cofactor">
    <cofactor evidence="1">
        <name>Mg(2+)</name>
        <dbReference type="ChEBI" id="CHEBI:18420"/>
    </cofactor>
</comment>
<evidence type="ECO:0000256" key="25">
    <source>
        <dbReference type="ARBA" id="ARBA00024838"/>
    </source>
</evidence>
<dbReference type="InterPro" id="IPR036322">
    <property type="entry name" value="WD40_repeat_dom_sf"/>
</dbReference>
<sequence>MEDYKFLFKVVLVGNAGVGKTCLVRRFTQGLFPPGQGATIGVDFMIKTVEVDGEKVKLQIWDTAGQERFRSITQSYYRSAHALILVYDISCQPTFDCLPDWLREIEEYANNKVLRILVGNKTDREDREIPRHIGEDFAQRHGMYFLETSAKEAENVERLFMEIAVELMEQAKCKELPKYDGSLGPINGKTSSVDSRRGEGSHSVLKTERLNWLKMAWRFKASKYKNAAPIVPKPEACIRDICVGSYQTYGNNICASASFMAFNWEHVGSSMAVLPLDDCGRKSKTMPLLHAHSDTITDMDFSPFHDGLLLTGSQDSLVKVWHIPPEGLKESLSTPECTLSQKQRRVENVGFHPVADGLVHVASGYEFALWDLTKQKEAFVNKDHTEVIQSTSWKKDGKLVATSCKDKKVRILDPRVESPVLNVANSHQNIKDSRLVWLGDTERILTTGFDSARLRQIMIRDIRNLSQTQKTLELDCSTGVLMPLFDPDTNMLFLAGKGDTTILYMELTDKEPYLIEGLRHSGEQTKGACLVPKRALRVMEGEVNRVLQLTGSSVVPIMYQVPRKSYREYHADLYPDTSGAVTYLSAPMWLEKQDHPVPNISLHPDANNCTQVLHRGNLEELVAKILAMPVPKKNDNKIVQQINTEEAKPVQSQIQTSDKEEEDRIDFVNVKDMIKGMEKQKVEPKEYSKENGFLKKMDNGHEEKDDKRDSLDKTDSESSESLSRSNSLINGIQAPKPLPRSSISEAGSASEDGEAPKPKPRTTAMPVSGYKPRLGPKPFSATTGSDEFSFDKVFSVPAVPGVNKNETATSPVAAPQAGTPVTSTPISRDDDKDKSLSPTSDVEVAPKEEYTNGKSDTSVEEEVNSSDSGYIPKTPSTADRRKVFETTDGVKSIADRRRAYEVRSLSTAPETEAPLSPAPLRRRDSLKSRKSPDREEKRSSVPNVTTKRTSTVFGKVSKFRHLKGTPGHKSTHVENIKNISRQISGECHGFCANGYRCAVPVSAGGGGGRVAVIELPVGATPHSKAAPSHPAALHPHALLHSAPLQDFTFDPFRNERLMVACDDGMIREWIIPEGGLSESSNEPNRTFSAHPDKIYIIRFHPTASDLLTTAAHDLTVKIWDLAKDVPTPEITLTGHTDQIFALDWSLYGEYLATVCKDGLVRIYNPRVSSAPIRTGPGATGTRGARIVWALNDTHIVVTGFDKVSERQILLYKASDLSAPVCTVGLDVSPAILLTHIDHDSATLFLTGRGDSTIYCYEVTSEAPYLCALSHHRAPTLHQGICFLQKNTLAVEKVEFARALRLTNGNVEPLSFTVPRIKSELFQDDLFPPTLVTWQGWQSARDWLDKKPLSPKIVSLQPPGMEPLSAHTAPANVPKEKPAQKPKPDLIKSHVPLDAKEKQDSIMKSMSAKVTVNLKLEQDSMEGVEESEWDQ</sequence>
<dbReference type="PRINTS" id="PR00449">
    <property type="entry name" value="RASTRNSFRMNG"/>
</dbReference>
<feature type="region of interest" description="Disordered" evidence="30">
    <location>
        <begin position="679"/>
        <end position="786"/>
    </location>
</feature>
<reference evidence="32 33" key="1">
    <citation type="submission" date="2023-11" db="EMBL/GenBank/DDBJ databases">
        <authorList>
            <person name="Okamura Y."/>
        </authorList>
    </citation>
    <scope>NUCLEOTIDE SEQUENCE [LARGE SCALE GENOMIC DNA]</scope>
</reference>
<dbReference type="InterPro" id="IPR019775">
    <property type="entry name" value="WD40_repeat_CS"/>
</dbReference>
<dbReference type="CDD" id="cd04114">
    <property type="entry name" value="Rab30"/>
    <property type="match status" value="1"/>
</dbReference>
<feature type="repeat" description="WD" evidence="28">
    <location>
        <begin position="289"/>
        <end position="323"/>
    </location>
</feature>